<keyword evidence="5" id="KW-0560">Oxidoreductase</keyword>
<feature type="domain" description="FAD-binding PCMH-type" evidence="7">
    <location>
        <begin position="63"/>
        <end position="233"/>
    </location>
</feature>
<dbReference type="Pfam" id="PF01565">
    <property type="entry name" value="FAD_binding_4"/>
    <property type="match status" value="1"/>
</dbReference>
<dbReference type="InterPro" id="IPR006094">
    <property type="entry name" value="Oxid_FAD_bind_N"/>
</dbReference>
<dbReference type="RefSeq" id="WP_192912158.1">
    <property type="nucleotide sequence ID" value="NZ_CP062789.1"/>
</dbReference>
<dbReference type="InterPro" id="IPR016167">
    <property type="entry name" value="FAD-bd_PCMH_sub1"/>
</dbReference>
<dbReference type="InterPro" id="IPR016166">
    <property type="entry name" value="FAD-bd_PCMH"/>
</dbReference>
<dbReference type="InterPro" id="IPR050416">
    <property type="entry name" value="FAD-linked_Oxidoreductase"/>
</dbReference>
<dbReference type="Gene3D" id="3.30.465.10">
    <property type="match status" value="1"/>
</dbReference>
<dbReference type="AlphaFoldDB" id="A0A7L9J453"/>
<accession>A0A7L9J453</accession>
<dbReference type="EMBL" id="CP062789">
    <property type="protein sequence ID" value="QOK24386.1"/>
    <property type="molecule type" value="Genomic_DNA"/>
</dbReference>
<gene>
    <name evidence="8" type="ORF">IGS73_08720</name>
</gene>
<dbReference type="PROSITE" id="PS51387">
    <property type="entry name" value="FAD_PCMH"/>
    <property type="match status" value="1"/>
</dbReference>
<dbReference type="PANTHER" id="PTHR42973">
    <property type="entry name" value="BINDING OXIDOREDUCTASE, PUTATIVE (AFU_ORTHOLOGUE AFUA_1G17690)-RELATED"/>
    <property type="match status" value="1"/>
</dbReference>
<keyword evidence="3" id="KW-0285">Flavoprotein</keyword>
<dbReference type="PANTHER" id="PTHR42973:SF39">
    <property type="entry name" value="FAD-BINDING PCMH-TYPE DOMAIN-CONTAINING PROTEIN"/>
    <property type="match status" value="1"/>
</dbReference>
<dbReference type="InterPro" id="IPR036318">
    <property type="entry name" value="FAD-bd_PCMH-like_sf"/>
</dbReference>
<dbReference type="GO" id="GO:0016491">
    <property type="term" value="F:oxidoreductase activity"/>
    <property type="evidence" value="ECO:0007669"/>
    <property type="project" value="UniProtKB-KW"/>
</dbReference>
<reference evidence="8 9" key="1">
    <citation type="submission" date="2020-10" db="EMBL/GenBank/DDBJ databases">
        <title>Janibacter indicus TT2 genome sequence.</title>
        <authorList>
            <person name="Lee K."/>
            <person name="Ganzorig M."/>
        </authorList>
    </citation>
    <scope>NUCLEOTIDE SEQUENCE [LARGE SCALE GENOMIC DNA]</scope>
    <source>
        <strain evidence="8 9">TT2</strain>
    </source>
</reference>
<protein>
    <submittedName>
        <fullName evidence="8">FAD-dependent oxidoreductase</fullName>
    </submittedName>
</protein>
<evidence type="ECO:0000313" key="9">
    <source>
        <dbReference type="Proteomes" id="UP000593998"/>
    </source>
</evidence>
<evidence type="ECO:0000256" key="2">
    <source>
        <dbReference type="ARBA" id="ARBA00005466"/>
    </source>
</evidence>
<evidence type="ECO:0000256" key="5">
    <source>
        <dbReference type="ARBA" id="ARBA00023002"/>
    </source>
</evidence>
<dbReference type="Gene3D" id="3.30.43.10">
    <property type="entry name" value="Uridine Diphospho-n-acetylenolpyruvylglucosamine Reductase, domain 2"/>
    <property type="match status" value="1"/>
</dbReference>
<organism evidence="8 9">
    <name type="scientific">Janibacter indicus</name>
    <dbReference type="NCBI Taxonomy" id="857417"/>
    <lineage>
        <taxon>Bacteria</taxon>
        <taxon>Bacillati</taxon>
        <taxon>Actinomycetota</taxon>
        <taxon>Actinomycetes</taxon>
        <taxon>Micrococcales</taxon>
        <taxon>Intrasporangiaceae</taxon>
        <taxon>Janibacter</taxon>
    </lineage>
</organism>
<dbReference type="PROSITE" id="PS51318">
    <property type="entry name" value="TAT"/>
    <property type="match status" value="1"/>
</dbReference>
<name>A0A7L9J453_9MICO</name>
<evidence type="ECO:0000313" key="8">
    <source>
        <dbReference type="EMBL" id="QOK24386.1"/>
    </source>
</evidence>
<evidence type="ECO:0000256" key="1">
    <source>
        <dbReference type="ARBA" id="ARBA00001974"/>
    </source>
</evidence>
<dbReference type="Gene3D" id="3.40.462.20">
    <property type="match status" value="1"/>
</dbReference>
<dbReference type="GO" id="GO:0071949">
    <property type="term" value="F:FAD binding"/>
    <property type="evidence" value="ECO:0007669"/>
    <property type="project" value="InterPro"/>
</dbReference>
<evidence type="ECO:0000256" key="3">
    <source>
        <dbReference type="ARBA" id="ARBA00022630"/>
    </source>
</evidence>
<dbReference type="InterPro" id="IPR006093">
    <property type="entry name" value="Oxy_OxRdtase_FAD_BS"/>
</dbReference>
<evidence type="ECO:0000259" key="7">
    <source>
        <dbReference type="PROSITE" id="PS51387"/>
    </source>
</evidence>
<dbReference type="InterPro" id="IPR016169">
    <property type="entry name" value="FAD-bd_PCMH_sub2"/>
</dbReference>
<proteinExistence type="inferred from homology"/>
<dbReference type="InterPro" id="IPR006311">
    <property type="entry name" value="TAT_signal"/>
</dbReference>
<dbReference type="PROSITE" id="PS00862">
    <property type="entry name" value="OX2_COVAL_FAD"/>
    <property type="match status" value="1"/>
</dbReference>
<comment type="similarity">
    <text evidence="2">Belongs to the oxygen-dependent FAD-linked oxidoreductase family.</text>
</comment>
<comment type="cofactor">
    <cofactor evidence="1">
        <name>FAD</name>
        <dbReference type="ChEBI" id="CHEBI:57692"/>
    </cofactor>
</comment>
<evidence type="ECO:0000256" key="4">
    <source>
        <dbReference type="ARBA" id="ARBA00022827"/>
    </source>
</evidence>
<sequence>MEITRRTVLGAGAALPLVTAQGASAGPSPGDWADLNAALRGSVSLPGTSDYRSRAPLFDPHWDFRRPAAVARVLSTRDVSTCVGFAHDHGLRVTGRSGGHSYVGASATTGALVVDTRSLRSVDLTPGRTQTTVGAGAGLYSVHEALAAQGRSIPTGTCPTVGTAGLTLAGGLGVDSRRYGLTADRLVRATVVDGRGRIRTVDASHDADLYWALRGGGSGAALVTSFTYRTIPATSMGFFSLSFPASSAATVVRRWAEWVAEQPSDTWANAHVDTAGSSLSVRVFGVCPAGRQDSRALSLRRAIGITPTRTSTTSRAHLDAIRYLGGGSTTPRTRFVAGSDIVRVMTSGTAEAVVTAMRSAASRGLAASAILDPLDGAVGSPWATATPFPWRNHTASIQWYVGLPTSATSTHYSRARSWIAHAHDLMGARSSGGYLGLSRGRPAPAGVPLRQRDPAHAGPGHLRPGRHHPLTPDFVVALPRR</sequence>
<keyword evidence="4" id="KW-0274">FAD</keyword>
<evidence type="ECO:0000256" key="6">
    <source>
        <dbReference type="SAM" id="MobiDB-lite"/>
    </source>
</evidence>
<feature type="region of interest" description="Disordered" evidence="6">
    <location>
        <begin position="439"/>
        <end position="472"/>
    </location>
</feature>
<dbReference type="SUPFAM" id="SSF56176">
    <property type="entry name" value="FAD-binding/transporter-associated domain-like"/>
    <property type="match status" value="1"/>
</dbReference>
<dbReference type="Proteomes" id="UP000593998">
    <property type="component" value="Chromosome"/>
</dbReference>